<keyword evidence="3" id="KW-1185">Reference proteome</keyword>
<protein>
    <submittedName>
        <fullName evidence="2">DJ-1/PfpI family protein</fullName>
        <ecNumber evidence="2">4.2.1.-</ecNumber>
    </submittedName>
</protein>
<organism evidence="2 3">
    <name type="scientific">Ochrobactrum vermis</name>
    <dbReference type="NCBI Taxonomy" id="1827297"/>
    <lineage>
        <taxon>Bacteria</taxon>
        <taxon>Pseudomonadati</taxon>
        <taxon>Pseudomonadota</taxon>
        <taxon>Alphaproteobacteria</taxon>
        <taxon>Hyphomicrobiales</taxon>
        <taxon>Brucellaceae</taxon>
        <taxon>Brucella/Ochrobactrum group</taxon>
        <taxon>Ochrobactrum</taxon>
    </lineage>
</organism>
<dbReference type="EC" id="4.2.1.-" evidence="2"/>
<dbReference type="InterPro" id="IPR029062">
    <property type="entry name" value="Class_I_gatase-like"/>
</dbReference>
<sequence length="234" mass="25110">MMEVPPGAPKVAMLAYPKMVALDLIGPMTVFKVMRFDVQLVWKDKGPVSTDVGLPFTATQTFDECPKDIDVLFVPGGIMGTIDCMNDRDVGSFLADRGTRAQWVTSVCTGGLLLAASGLLKGVDTTAHWAVADLLPLMGARHVDKRVVRDRNRMTGGGVTAGIDFALALVAEMKGQEAARRVQLIIEYAPEPPFANGTSQQAGAERVVQIRKGRTWMDNQARLAAEAAGARLGI</sequence>
<comment type="caution">
    <text evidence="2">The sequence shown here is derived from an EMBL/GenBank/DDBJ whole genome shotgun (WGS) entry which is preliminary data.</text>
</comment>
<dbReference type="InterPro" id="IPR002818">
    <property type="entry name" value="DJ-1/PfpI"/>
</dbReference>
<dbReference type="PANTHER" id="PTHR43130">
    <property type="entry name" value="ARAC-FAMILY TRANSCRIPTIONAL REGULATOR"/>
    <property type="match status" value="1"/>
</dbReference>
<keyword evidence="2" id="KW-0456">Lyase</keyword>
<evidence type="ECO:0000313" key="3">
    <source>
        <dbReference type="Proteomes" id="UP001375812"/>
    </source>
</evidence>
<dbReference type="RefSeq" id="WP_339561775.1">
    <property type="nucleotide sequence ID" value="NZ_JBBGZH010000003.1"/>
</dbReference>
<proteinExistence type="predicted"/>
<dbReference type="Proteomes" id="UP001375812">
    <property type="component" value="Unassembled WGS sequence"/>
</dbReference>
<reference evidence="2 3" key="1">
    <citation type="submission" date="2023-12" db="EMBL/GenBank/DDBJ databases">
        <title>Gut-associated functions are favored during microbiome assembly across C. elegans life.</title>
        <authorList>
            <person name="Zimmermann J."/>
        </authorList>
    </citation>
    <scope>NUCLEOTIDE SEQUENCE [LARGE SCALE GENOMIC DNA]</scope>
    <source>
        <strain evidence="2 3">MYb71</strain>
    </source>
</reference>
<feature type="domain" description="DJ-1/PfpI" evidence="1">
    <location>
        <begin position="10"/>
        <end position="171"/>
    </location>
</feature>
<name>A0ABU8PLR8_9HYPH</name>
<accession>A0ABU8PLR8</accession>
<dbReference type="InterPro" id="IPR052158">
    <property type="entry name" value="INH-QAR"/>
</dbReference>
<dbReference type="PANTHER" id="PTHR43130:SF2">
    <property type="entry name" value="DJ-1_PFPI DOMAIN-CONTAINING PROTEIN"/>
    <property type="match status" value="1"/>
</dbReference>
<gene>
    <name evidence="2" type="ORF">WH297_25195</name>
</gene>
<dbReference type="Gene3D" id="3.40.50.880">
    <property type="match status" value="1"/>
</dbReference>
<evidence type="ECO:0000259" key="1">
    <source>
        <dbReference type="Pfam" id="PF01965"/>
    </source>
</evidence>
<dbReference type="Pfam" id="PF01965">
    <property type="entry name" value="DJ-1_PfpI"/>
    <property type="match status" value="1"/>
</dbReference>
<dbReference type="SUPFAM" id="SSF52317">
    <property type="entry name" value="Class I glutamine amidotransferase-like"/>
    <property type="match status" value="1"/>
</dbReference>
<dbReference type="GO" id="GO:0016829">
    <property type="term" value="F:lyase activity"/>
    <property type="evidence" value="ECO:0007669"/>
    <property type="project" value="UniProtKB-KW"/>
</dbReference>
<dbReference type="CDD" id="cd03139">
    <property type="entry name" value="GATase1_PfpI_2"/>
    <property type="match status" value="1"/>
</dbReference>
<dbReference type="EMBL" id="JBBGZH010000003">
    <property type="protein sequence ID" value="MEJ5022996.1"/>
    <property type="molecule type" value="Genomic_DNA"/>
</dbReference>
<evidence type="ECO:0000313" key="2">
    <source>
        <dbReference type="EMBL" id="MEJ5022996.1"/>
    </source>
</evidence>